<name>A0A645GUX2_9ZZZZ</name>
<keyword evidence="1" id="KW-1133">Transmembrane helix</keyword>
<sequence length="63" mass="7498">MKFIVTYIFVHIIYGITGFKYDIFKDTLGIKTLIDLVLWIGAYYIVSFIVKIYKKRNKETLDN</sequence>
<keyword evidence="1" id="KW-0812">Transmembrane</keyword>
<protein>
    <submittedName>
        <fullName evidence="2">Uncharacterized protein</fullName>
    </submittedName>
</protein>
<accession>A0A645GUX2</accession>
<gene>
    <name evidence="2" type="ORF">SDC9_177598</name>
</gene>
<proteinExistence type="predicted"/>
<reference evidence="2" key="1">
    <citation type="submission" date="2019-08" db="EMBL/GenBank/DDBJ databases">
        <authorList>
            <person name="Kucharzyk K."/>
            <person name="Murdoch R.W."/>
            <person name="Higgins S."/>
            <person name="Loffler F."/>
        </authorList>
    </citation>
    <scope>NUCLEOTIDE SEQUENCE</scope>
</reference>
<comment type="caution">
    <text evidence="2">The sequence shown here is derived from an EMBL/GenBank/DDBJ whole genome shotgun (WGS) entry which is preliminary data.</text>
</comment>
<keyword evidence="1" id="KW-0472">Membrane</keyword>
<feature type="transmembrane region" description="Helical" evidence="1">
    <location>
        <begin position="7"/>
        <end position="24"/>
    </location>
</feature>
<dbReference type="AlphaFoldDB" id="A0A645GUX2"/>
<organism evidence="2">
    <name type="scientific">bioreactor metagenome</name>
    <dbReference type="NCBI Taxonomy" id="1076179"/>
    <lineage>
        <taxon>unclassified sequences</taxon>
        <taxon>metagenomes</taxon>
        <taxon>ecological metagenomes</taxon>
    </lineage>
</organism>
<evidence type="ECO:0000313" key="2">
    <source>
        <dbReference type="EMBL" id="MPN30140.1"/>
    </source>
</evidence>
<dbReference type="EMBL" id="VSSQ01081146">
    <property type="protein sequence ID" value="MPN30140.1"/>
    <property type="molecule type" value="Genomic_DNA"/>
</dbReference>
<evidence type="ECO:0000256" key="1">
    <source>
        <dbReference type="SAM" id="Phobius"/>
    </source>
</evidence>
<feature type="transmembrane region" description="Helical" evidence="1">
    <location>
        <begin position="36"/>
        <end position="53"/>
    </location>
</feature>